<dbReference type="GO" id="GO:0045493">
    <property type="term" value="P:xylan catabolic process"/>
    <property type="evidence" value="ECO:0007669"/>
    <property type="project" value="UniProtKB-KW"/>
</dbReference>
<dbReference type="Proteomes" id="UP001489902">
    <property type="component" value="Chromosome 3"/>
</dbReference>
<dbReference type="EMBL" id="CP151262">
    <property type="protein sequence ID" value="WZH44426.1"/>
    <property type="molecule type" value="Genomic_DNA"/>
</dbReference>
<evidence type="ECO:0000313" key="1">
    <source>
        <dbReference type="EMBL" id="WZH44426.1"/>
    </source>
</evidence>
<keyword evidence="1" id="KW-0326">Glycosidase</keyword>
<name>A0ABZ2WV40_9HYPO</name>
<proteinExistence type="predicted"/>
<reference evidence="1 2" key="1">
    <citation type="submission" date="2024-04" db="EMBL/GenBank/DDBJ databases">
        <title>Complete genome sequence of Fusarium acuminatum.</title>
        <authorList>
            <person name="Lan B."/>
        </authorList>
    </citation>
    <scope>NUCLEOTIDE SEQUENCE [LARGE SCALE GENOMIC DNA]</scope>
    <source>
        <strain evidence="1">1A</strain>
    </source>
</reference>
<gene>
    <name evidence="1" type="ORF">QYS62_005449</name>
</gene>
<keyword evidence="1" id="KW-0378">Hydrolase</keyword>
<sequence length="102" mass="11173">MSVGSAAYMQIQWIDMVYNATKGNEDKRGLDGQMLEGDVGQKKGLARRDDGEDECKVVCSIDDVDKAGKTKVLWKSAASKMTEMGYWTGTVVIGLTIMMLCV</sequence>
<keyword evidence="1" id="KW-0624">Polysaccharide degradation</keyword>
<keyword evidence="1" id="KW-0858">Xylan degradation</keyword>
<protein>
    <submittedName>
        <fullName evidence="1">Xylanase 3</fullName>
    </submittedName>
</protein>
<organism evidence="1 2">
    <name type="scientific">Fusarium acuminatum</name>
    <dbReference type="NCBI Taxonomy" id="5515"/>
    <lineage>
        <taxon>Eukaryota</taxon>
        <taxon>Fungi</taxon>
        <taxon>Dikarya</taxon>
        <taxon>Ascomycota</taxon>
        <taxon>Pezizomycotina</taxon>
        <taxon>Sordariomycetes</taxon>
        <taxon>Hypocreomycetidae</taxon>
        <taxon>Hypocreales</taxon>
        <taxon>Nectriaceae</taxon>
        <taxon>Fusarium</taxon>
        <taxon>Fusarium tricinctum species complex</taxon>
    </lineage>
</organism>
<accession>A0ABZ2WV40</accession>
<evidence type="ECO:0000313" key="2">
    <source>
        <dbReference type="Proteomes" id="UP001489902"/>
    </source>
</evidence>
<keyword evidence="1" id="KW-0119">Carbohydrate metabolism</keyword>
<dbReference type="GO" id="GO:0016798">
    <property type="term" value="F:hydrolase activity, acting on glycosyl bonds"/>
    <property type="evidence" value="ECO:0007669"/>
    <property type="project" value="UniProtKB-KW"/>
</dbReference>
<keyword evidence="2" id="KW-1185">Reference proteome</keyword>